<name>A0A552V0F5_9FLAO</name>
<keyword evidence="4" id="KW-1185">Reference proteome</keyword>
<dbReference type="InterPro" id="IPR036249">
    <property type="entry name" value="Thioredoxin-like_sf"/>
</dbReference>
<dbReference type="OrthoDB" id="981626at2"/>
<proteinExistence type="predicted"/>
<dbReference type="SUPFAM" id="SSF52833">
    <property type="entry name" value="Thioredoxin-like"/>
    <property type="match status" value="1"/>
</dbReference>
<dbReference type="Gene3D" id="3.40.30.10">
    <property type="entry name" value="Glutaredoxin"/>
    <property type="match status" value="1"/>
</dbReference>
<evidence type="ECO:0000313" key="4">
    <source>
        <dbReference type="Proteomes" id="UP000320643"/>
    </source>
</evidence>
<keyword evidence="1" id="KW-0732">Signal</keyword>
<comment type="caution">
    <text evidence="3">The sequence shown here is derived from an EMBL/GenBank/DDBJ whole genome shotgun (WGS) entry which is preliminary data.</text>
</comment>
<feature type="domain" description="Thioredoxin" evidence="2">
    <location>
        <begin position="3"/>
        <end position="145"/>
    </location>
</feature>
<dbReference type="Pfam" id="PF13899">
    <property type="entry name" value="Thioredoxin_7"/>
    <property type="match status" value="1"/>
</dbReference>
<feature type="chain" id="PRO_5022102445" evidence="1">
    <location>
        <begin position="19"/>
        <end position="145"/>
    </location>
</feature>
<dbReference type="Proteomes" id="UP000320643">
    <property type="component" value="Unassembled WGS sequence"/>
</dbReference>
<evidence type="ECO:0000256" key="1">
    <source>
        <dbReference type="SAM" id="SignalP"/>
    </source>
</evidence>
<protein>
    <submittedName>
        <fullName evidence="3">Thioredoxin family protein</fullName>
    </submittedName>
</protein>
<sequence length="145" mass="16461">MKKLILLLLITFTSNAFAQNWQLNFDDAKTLAGKENKNIILVFSGSDWCAPCIKLDKAIWQSEEFKSEAATKWILVRADFPKKKQNALPEEQQKQNDGLAEKYNRDGNFPLVVVLDANGKVLGKTGYKNVLPAEYITLLHTFENK</sequence>
<feature type="signal peptide" evidence="1">
    <location>
        <begin position="1"/>
        <end position="18"/>
    </location>
</feature>
<dbReference type="EMBL" id="VJVZ01000007">
    <property type="protein sequence ID" value="TRW23910.1"/>
    <property type="molecule type" value="Genomic_DNA"/>
</dbReference>
<dbReference type="PROSITE" id="PS51352">
    <property type="entry name" value="THIOREDOXIN_2"/>
    <property type="match status" value="1"/>
</dbReference>
<dbReference type="InterPro" id="IPR013766">
    <property type="entry name" value="Thioredoxin_domain"/>
</dbReference>
<organism evidence="3 4">
    <name type="scientific">Flavobacterium zepuense</name>
    <dbReference type="NCBI Taxonomy" id="2593302"/>
    <lineage>
        <taxon>Bacteria</taxon>
        <taxon>Pseudomonadati</taxon>
        <taxon>Bacteroidota</taxon>
        <taxon>Flavobacteriia</taxon>
        <taxon>Flavobacteriales</taxon>
        <taxon>Flavobacteriaceae</taxon>
        <taxon>Flavobacterium</taxon>
    </lineage>
</organism>
<dbReference type="AlphaFoldDB" id="A0A552V0F5"/>
<dbReference type="RefSeq" id="WP_143373658.1">
    <property type="nucleotide sequence ID" value="NZ_VJVZ01000007.1"/>
</dbReference>
<accession>A0A552V0F5</accession>
<evidence type="ECO:0000259" key="2">
    <source>
        <dbReference type="PROSITE" id="PS51352"/>
    </source>
</evidence>
<evidence type="ECO:0000313" key="3">
    <source>
        <dbReference type="EMBL" id="TRW23910.1"/>
    </source>
</evidence>
<reference evidence="3 4" key="1">
    <citation type="submission" date="2019-07" db="EMBL/GenBank/DDBJ databases">
        <title>Flavobacterium sp. nov., isolated from glacier ice.</title>
        <authorList>
            <person name="Liu Q."/>
            <person name="Xin Y.-H."/>
        </authorList>
    </citation>
    <scope>NUCLEOTIDE SEQUENCE [LARGE SCALE GENOMIC DNA]</scope>
    <source>
        <strain evidence="3 4">ZT4R6</strain>
    </source>
</reference>
<gene>
    <name evidence="3" type="ORF">FMM05_12185</name>
</gene>